<keyword evidence="1" id="KW-0472">Membrane</keyword>
<feature type="transmembrane region" description="Helical" evidence="1">
    <location>
        <begin position="6"/>
        <end position="25"/>
    </location>
</feature>
<dbReference type="STRING" id="7398.A0A1B0A3T3"/>
<dbReference type="EnsemblMetazoa" id="GPAI033588-RA">
    <property type="protein sequence ID" value="GPAI033588-PA"/>
    <property type="gene ID" value="GPAI033588"/>
</dbReference>
<protein>
    <submittedName>
        <fullName evidence="2">Uncharacterized protein</fullName>
    </submittedName>
</protein>
<keyword evidence="1" id="KW-0812">Transmembrane</keyword>
<dbReference type="VEuPathDB" id="VectorBase:GPAI033588"/>
<proteinExistence type="predicted"/>
<dbReference type="AlphaFoldDB" id="A0A1B0A3T3"/>
<evidence type="ECO:0000313" key="3">
    <source>
        <dbReference type="Proteomes" id="UP000092445"/>
    </source>
</evidence>
<evidence type="ECO:0000256" key="1">
    <source>
        <dbReference type="SAM" id="Phobius"/>
    </source>
</evidence>
<accession>A0A1B0A3T3</accession>
<name>A0A1B0A3T3_GLOPL</name>
<keyword evidence="1" id="KW-1133">Transmembrane helix</keyword>
<dbReference type="Proteomes" id="UP000092445">
    <property type="component" value="Unassembled WGS sequence"/>
</dbReference>
<evidence type="ECO:0000313" key="2">
    <source>
        <dbReference type="EnsemblMetazoa" id="GPAI033588-PA"/>
    </source>
</evidence>
<reference evidence="3" key="1">
    <citation type="submission" date="2014-03" db="EMBL/GenBank/DDBJ databases">
        <authorList>
            <person name="Aksoy S."/>
            <person name="Warren W."/>
            <person name="Wilson R.K."/>
        </authorList>
    </citation>
    <scope>NUCLEOTIDE SEQUENCE [LARGE SCALE GENOMIC DNA]</scope>
    <source>
        <strain evidence="3">IAEA</strain>
    </source>
</reference>
<keyword evidence="3" id="KW-1185">Reference proteome</keyword>
<reference evidence="2" key="2">
    <citation type="submission" date="2020-05" db="UniProtKB">
        <authorList>
            <consortium name="EnsemblMetazoa"/>
        </authorList>
    </citation>
    <scope>IDENTIFICATION</scope>
    <source>
        <strain evidence="2">IAEA</strain>
    </source>
</reference>
<organism evidence="2 3">
    <name type="scientific">Glossina pallidipes</name>
    <name type="common">Tsetse fly</name>
    <dbReference type="NCBI Taxonomy" id="7398"/>
    <lineage>
        <taxon>Eukaryota</taxon>
        <taxon>Metazoa</taxon>
        <taxon>Ecdysozoa</taxon>
        <taxon>Arthropoda</taxon>
        <taxon>Hexapoda</taxon>
        <taxon>Insecta</taxon>
        <taxon>Pterygota</taxon>
        <taxon>Neoptera</taxon>
        <taxon>Endopterygota</taxon>
        <taxon>Diptera</taxon>
        <taxon>Brachycera</taxon>
        <taxon>Muscomorpha</taxon>
        <taxon>Hippoboscoidea</taxon>
        <taxon>Glossinidae</taxon>
        <taxon>Glossina</taxon>
    </lineage>
</organism>
<sequence>MMFTWFVLYVMRYVIIGLNSTGAIITNKEFAEKYYILKTNLEVRRLAQAHFADHQSKANNIFFRALNINGSRLAIGDKQSYLKIFRLFSSGVTPLLKLLEQMEDQENLIEKVRAVCGLSVVTGPNGQIGCKL</sequence>